<dbReference type="InterPro" id="IPR050904">
    <property type="entry name" value="Adhesion/Biosynth-related"/>
</dbReference>
<dbReference type="InterPro" id="IPR000782">
    <property type="entry name" value="FAS1_domain"/>
</dbReference>
<dbReference type="PROSITE" id="PS50213">
    <property type="entry name" value="FAS1"/>
    <property type="match status" value="1"/>
</dbReference>
<reference evidence="2 3" key="1">
    <citation type="submission" date="2018-03" db="EMBL/GenBank/DDBJ databases">
        <title>Genomic Encyclopedia of Archaeal and Bacterial Type Strains, Phase II (KMG-II): from individual species to whole genera.</title>
        <authorList>
            <person name="Goeker M."/>
        </authorList>
    </citation>
    <scope>NUCLEOTIDE SEQUENCE [LARGE SCALE GENOMIC DNA]</scope>
    <source>
        <strain evidence="2 3">DSM 28229</strain>
    </source>
</reference>
<dbReference type="AlphaFoldDB" id="A0A315ZXG5"/>
<dbReference type="RefSeq" id="WP_109618624.1">
    <property type="nucleotide sequence ID" value="NZ_QGDO01000003.1"/>
</dbReference>
<dbReference type="PANTHER" id="PTHR10900:SF77">
    <property type="entry name" value="FI19380P1"/>
    <property type="match status" value="1"/>
</dbReference>
<dbReference type="Pfam" id="PF02469">
    <property type="entry name" value="Fasciclin"/>
    <property type="match status" value="1"/>
</dbReference>
<dbReference type="GO" id="GO:0005615">
    <property type="term" value="C:extracellular space"/>
    <property type="evidence" value="ECO:0007669"/>
    <property type="project" value="TreeGrafter"/>
</dbReference>
<evidence type="ECO:0000313" key="3">
    <source>
        <dbReference type="Proteomes" id="UP000245535"/>
    </source>
</evidence>
<accession>A0A315ZXG5</accession>
<dbReference type="GO" id="GO:0030198">
    <property type="term" value="P:extracellular matrix organization"/>
    <property type="evidence" value="ECO:0007669"/>
    <property type="project" value="TreeGrafter"/>
</dbReference>
<dbReference type="GO" id="GO:0007155">
    <property type="term" value="P:cell adhesion"/>
    <property type="evidence" value="ECO:0007669"/>
    <property type="project" value="TreeGrafter"/>
</dbReference>
<gene>
    <name evidence="2" type="ORF">BC781_103287</name>
</gene>
<dbReference type="OrthoDB" id="1119934at2"/>
<proteinExistence type="predicted"/>
<dbReference type="SMART" id="SM00554">
    <property type="entry name" value="FAS1"/>
    <property type="match status" value="1"/>
</dbReference>
<dbReference type="SUPFAM" id="SSF82153">
    <property type="entry name" value="FAS1 domain"/>
    <property type="match status" value="1"/>
</dbReference>
<dbReference type="PANTHER" id="PTHR10900">
    <property type="entry name" value="PERIOSTIN-RELATED"/>
    <property type="match status" value="1"/>
</dbReference>
<name>A0A315ZXG5_SEDFL</name>
<comment type="caution">
    <text evidence="2">The sequence shown here is derived from an EMBL/GenBank/DDBJ whole genome shotgun (WGS) entry which is preliminary data.</text>
</comment>
<dbReference type="GO" id="GO:0050839">
    <property type="term" value="F:cell adhesion molecule binding"/>
    <property type="evidence" value="ECO:0007669"/>
    <property type="project" value="TreeGrafter"/>
</dbReference>
<dbReference type="EMBL" id="QGDO01000003">
    <property type="protein sequence ID" value="PWJ42037.1"/>
    <property type="molecule type" value="Genomic_DNA"/>
</dbReference>
<feature type="domain" description="FAS1" evidence="1">
    <location>
        <begin position="31"/>
        <end position="164"/>
    </location>
</feature>
<evidence type="ECO:0000259" key="1">
    <source>
        <dbReference type="PROSITE" id="PS50213"/>
    </source>
</evidence>
<dbReference type="InterPro" id="IPR036378">
    <property type="entry name" value="FAS1_dom_sf"/>
</dbReference>
<sequence>MKSIKLAIQRLTVLLLFILFTQCGSFRNFGTTTVLLLISEREEMSHMYELIKEAELTDLLLSDTPHTFLIPTNAAFDNIQPAIMEEFMPVGDDKSALQAFIKNHFLVDEYNFEALSDMYTAENMIGDALTLRNSVNGIMVNQALIIENDLFADNGTIHVLDQILLPTPGYLEK</sequence>
<dbReference type="GO" id="GO:0031012">
    <property type="term" value="C:extracellular matrix"/>
    <property type="evidence" value="ECO:0007669"/>
    <property type="project" value="TreeGrafter"/>
</dbReference>
<dbReference type="Gene3D" id="2.30.180.10">
    <property type="entry name" value="FAS1 domain"/>
    <property type="match status" value="1"/>
</dbReference>
<keyword evidence="3" id="KW-1185">Reference proteome</keyword>
<evidence type="ECO:0000313" key="2">
    <source>
        <dbReference type="EMBL" id="PWJ42037.1"/>
    </source>
</evidence>
<dbReference type="Proteomes" id="UP000245535">
    <property type="component" value="Unassembled WGS sequence"/>
</dbReference>
<organism evidence="2 3">
    <name type="scientific">Sediminitomix flava</name>
    <dbReference type="NCBI Taxonomy" id="379075"/>
    <lineage>
        <taxon>Bacteria</taxon>
        <taxon>Pseudomonadati</taxon>
        <taxon>Bacteroidota</taxon>
        <taxon>Cytophagia</taxon>
        <taxon>Cytophagales</taxon>
        <taxon>Flammeovirgaceae</taxon>
        <taxon>Sediminitomix</taxon>
    </lineage>
</organism>
<protein>
    <submittedName>
        <fullName evidence="2">Fasciclin domain-containing protein</fullName>
    </submittedName>
</protein>